<feature type="transmembrane region" description="Helical" evidence="6">
    <location>
        <begin position="51"/>
        <end position="72"/>
    </location>
</feature>
<dbReference type="STRING" id="106004.A0A1Y2F9W4"/>
<evidence type="ECO:0000256" key="4">
    <source>
        <dbReference type="ARBA" id="ARBA00023136"/>
    </source>
</evidence>
<feature type="transmembrane region" description="Helical" evidence="6">
    <location>
        <begin position="266"/>
        <end position="284"/>
    </location>
</feature>
<gene>
    <name evidence="7" type="ORF">BCR35DRAFT_266005</name>
</gene>
<feature type="transmembrane region" description="Helical" evidence="6">
    <location>
        <begin position="194"/>
        <end position="218"/>
    </location>
</feature>
<keyword evidence="8" id="KW-1185">Reference proteome</keyword>
<evidence type="ECO:0000256" key="3">
    <source>
        <dbReference type="ARBA" id="ARBA00022989"/>
    </source>
</evidence>
<dbReference type="Proteomes" id="UP000193467">
    <property type="component" value="Unassembled WGS sequence"/>
</dbReference>
<keyword evidence="3 6" id="KW-1133">Transmembrane helix</keyword>
<evidence type="ECO:0000313" key="7">
    <source>
        <dbReference type="EMBL" id="ORY80689.1"/>
    </source>
</evidence>
<keyword evidence="2 6" id="KW-0812">Transmembrane</keyword>
<dbReference type="PANTHER" id="PTHR11040">
    <property type="entry name" value="ZINC/IRON TRANSPORTER"/>
    <property type="match status" value="1"/>
</dbReference>
<feature type="transmembrane region" description="Helical" evidence="6">
    <location>
        <begin position="12"/>
        <end position="31"/>
    </location>
</feature>
<dbReference type="GO" id="GO:0005886">
    <property type="term" value="C:plasma membrane"/>
    <property type="evidence" value="ECO:0007669"/>
    <property type="project" value="TreeGrafter"/>
</dbReference>
<dbReference type="InParanoid" id="A0A1Y2F9W4"/>
<evidence type="ECO:0000256" key="1">
    <source>
        <dbReference type="ARBA" id="ARBA00004141"/>
    </source>
</evidence>
<evidence type="ECO:0000313" key="8">
    <source>
        <dbReference type="Proteomes" id="UP000193467"/>
    </source>
</evidence>
<evidence type="ECO:0000256" key="2">
    <source>
        <dbReference type="ARBA" id="ARBA00022692"/>
    </source>
</evidence>
<dbReference type="Pfam" id="PF02535">
    <property type="entry name" value="Zip"/>
    <property type="match status" value="1"/>
</dbReference>
<dbReference type="AlphaFoldDB" id="A0A1Y2F9W4"/>
<feature type="transmembrane region" description="Helical" evidence="6">
    <location>
        <begin position="224"/>
        <end position="245"/>
    </location>
</feature>
<reference evidence="7 8" key="1">
    <citation type="submission" date="2016-07" db="EMBL/GenBank/DDBJ databases">
        <title>Pervasive Adenine N6-methylation of Active Genes in Fungi.</title>
        <authorList>
            <consortium name="DOE Joint Genome Institute"/>
            <person name="Mondo S.J."/>
            <person name="Dannebaum R.O."/>
            <person name="Kuo R.C."/>
            <person name="Labutti K."/>
            <person name="Haridas S."/>
            <person name="Kuo A."/>
            <person name="Salamov A."/>
            <person name="Ahrendt S.R."/>
            <person name="Lipzen A."/>
            <person name="Sullivan W."/>
            <person name="Andreopoulos W.B."/>
            <person name="Clum A."/>
            <person name="Lindquist E."/>
            <person name="Daum C."/>
            <person name="Ramamoorthy G.K."/>
            <person name="Gryganskyi A."/>
            <person name="Culley D."/>
            <person name="Magnuson J.K."/>
            <person name="James T.Y."/>
            <person name="O'Malley M.A."/>
            <person name="Stajich J.E."/>
            <person name="Spatafora J.W."/>
            <person name="Visel A."/>
            <person name="Grigoriev I.V."/>
        </authorList>
    </citation>
    <scope>NUCLEOTIDE SEQUENCE [LARGE SCALE GENOMIC DNA]</scope>
    <source>
        <strain evidence="7 8">62-1032</strain>
    </source>
</reference>
<evidence type="ECO:0000256" key="5">
    <source>
        <dbReference type="SAM" id="MobiDB-lite"/>
    </source>
</evidence>
<sequence length="287" mass="30214">MSKTLFSSIFFAAKHFGTGIIISTAFVHLLYHSFVMFSNACLGELAFEPAAAAITMGDYTVFGVDFFVMRWLNARSAKRVARNAAANADGPQDSPSPPSSSDGKHAEAFGHSHGPLPEVGMDMASPQAHFDVQILEAGIIFHSIMIGVSLGASGGSQWTPLFCAIVFHQLFEGLALGSRIGTLIFPAGRGLKKWIMGAAFALITPIGVAIGIAVHSGYNPNSGAALLSIGVLDAISAGILIYAGIIEMLYHDFMLGELSTAPKGRVALAFFFLLAGSICMSVLGKWA</sequence>
<name>A0A1Y2F9W4_9BASI</name>
<dbReference type="GO" id="GO:0005385">
    <property type="term" value="F:zinc ion transmembrane transporter activity"/>
    <property type="evidence" value="ECO:0007669"/>
    <property type="project" value="TreeGrafter"/>
</dbReference>
<dbReference type="PANTHER" id="PTHR11040:SF44">
    <property type="entry name" value="PROTEIN ZNTC-RELATED"/>
    <property type="match status" value="1"/>
</dbReference>
<dbReference type="EMBL" id="MCGR01000024">
    <property type="protein sequence ID" value="ORY80689.1"/>
    <property type="molecule type" value="Genomic_DNA"/>
</dbReference>
<organism evidence="7 8">
    <name type="scientific">Leucosporidium creatinivorum</name>
    <dbReference type="NCBI Taxonomy" id="106004"/>
    <lineage>
        <taxon>Eukaryota</taxon>
        <taxon>Fungi</taxon>
        <taxon>Dikarya</taxon>
        <taxon>Basidiomycota</taxon>
        <taxon>Pucciniomycotina</taxon>
        <taxon>Microbotryomycetes</taxon>
        <taxon>Leucosporidiales</taxon>
        <taxon>Leucosporidium</taxon>
    </lineage>
</organism>
<dbReference type="OrthoDB" id="448280at2759"/>
<dbReference type="InterPro" id="IPR003689">
    <property type="entry name" value="ZIP"/>
</dbReference>
<proteinExistence type="predicted"/>
<feature type="region of interest" description="Disordered" evidence="5">
    <location>
        <begin position="83"/>
        <end position="108"/>
    </location>
</feature>
<accession>A0A1Y2F9W4</accession>
<comment type="subcellular location">
    <subcellularLocation>
        <location evidence="1">Membrane</location>
        <topology evidence="1">Multi-pass membrane protein</topology>
    </subcellularLocation>
</comment>
<keyword evidence="4 6" id="KW-0472">Membrane</keyword>
<evidence type="ECO:0000256" key="6">
    <source>
        <dbReference type="SAM" id="Phobius"/>
    </source>
</evidence>
<comment type="caution">
    <text evidence="7">The sequence shown here is derived from an EMBL/GenBank/DDBJ whole genome shotgun (WGS) entry which is preliminary data.</text>
</comment>
<protein>
    <submittedName>
        <fullName evidence="7">Zinc/iron permease</fullName>
    </submittedName>
</protein>